<comment type="caution">
    <text evidence="1">The sequence shown here is derived from an EMBL/GenBank/DDBJ whole genome shotgun (WGS) entry which is preliminary data.</text>
</comment>
<organism evidence="1">
    <name type="scientific">Sesamum radiatum</name>
    <name type="common">Black benniseed</name>
    <dbReference type="NCBI Taxonomy" id="300843"/>
    <lineage>
        <taxon>Eukaryota</taxon>
        <taxon>Viridiplantae</taxon>
        <taxon>Streptophyta</taxon>
        <taxon>Embryophyta</taxon>
        <taxon>Tracheophyta</taxon>
        <taxon>Spermatophyta</taxon>
        <taxon>Magnoliopsida</taxon>
        <taxon>eudicotyledons</taxon>
        <taxon>Gunneridae</taxon>
        <taxon>Pentapetalae</taxon>
        <taxon>asterids</taxon>
        <taxon>lamiids</taxon>
        <taxon>Lamiales</taxon>
        <taxon>Pedaliaceae</taxon>
        <taxon>Sesamum</taxon>
    </lineage>
</organism>
<reference evidence="1" key="2">
    <citation type="journal article" date="2024" name="Plant">
        <title>Genomic evolution and insights into agronomic trait innovations of Sesamum species.</title>
        <authorList>
            <person name="Miao H."/>
            <person name="Wang L."/>
            <person name="Qu L."/>
            <person name="Liu H."/>
            <person name="Sun Y."/>
            <person name="Le M."/>
            <person name="Wang Q."/>
            <person name="Wei S."/>
            <person name="Zheng Y."/>
            <person name="Lin W."/>
            <person name="Duan Y."/>
            <person name="Cao H."/>
            <person name="Xiong S."/>
            <person name="Wang X."/>
            <person name="Wei L."/>
            <person name="Li C."/>
            <person name="Ma Q."/>
            <person name="Ju M."/>
            <person name="Zhao R."/>
            <person name="Li G."/>
            <person name="Mu C."/>
            <person name="Tian Q."/>
            <person name="Mei H."/>
            <person name="Zhang T."/>
            <person name="Gao T."/>
            <person name="Zhang H."/>
        </authorList>
    </citation>
    <scope>NUCLEOTIDE SEQUENCE</scope>
    <source>
        <strain evidence="1">G02</strain>
    </source>
</reference>
<dbReference type="AlphaFoldDB" id="A0AAW2JI55"/>
<protein>
    <submittedName>
        <fullName evidence="1">Uncharacterized protein</fullName>
    </submittedName>
</protein>
<dbReference type="EMBL" id="JACGWJ010000229">
    <property type="protein sequence ID" value="KAL0294069.1"/>
    <property type="molecule type" value="Genomic_DNA"/>
</dbReference>
<proteinExistence type="predicted"/>
<accession>A0AAW2JI55</accession>
<reference evidence="1" key="1">
    <citation type="submission" date="2020-06" db="EMBL/GenBank/DDBJ databases">
        <authorList>
            <person name="Li T."/>
            <person name="Hu X."/>
            <person name="Zhang T."/>
            <person name="Song X."/>
            <person name="Zhang H."/>
            <person name="Dai N."/>
            <person name="Sheng W."/>
            <person name="Hou X."/>
            <person name="Wei L."/>
        </authorList>
    </citation>
    <scope>NUCLEOTIDE SEQUENCE</scope>
    <source>
        <strain evidence="1">G02</strain>
        <tissue evidence="1">Leaf</tissue>
    </source>
</reference>
<name>A0AAW2JI55_SESRA</name>
<gene>
    <name evidence="1" type="ORF">Sradi_6904200</name>
</gene>
<evidence type="ECO:0000313" key="1">
    <source>
        <dbReference type="EMBL" id="KAL0294069.1"/>
    </source>
</evidence>
<sequence length="72" mass="7927">MAGELAPCELVIQRARTLRARSLRPGQVATWRACTLRARGPRSGELAPSELVGWRPCRLAGCWSSRPASWVP</sequence>